<keyword evidence="2" id="KW-1185">Reference proteome</keyword>
<protein>
    <submittedName>
        <fullName evidence="1">Aldolase</fullName>
    </submittedName>
</protein>
<accession>A0ABW5SJ63</accession>
<dbReference type="EMBL" id="JBHUMJ010000002">
    <property type="protein sequence ID" value="MFD2699821.1"/>
    <property type="molecule type" value="Genomic_DNA"/>
</dbReference>
<dbReference type="InterPro" id="IPR027417">
    <property type="entry name" value="P-loop_NTPase"/>
</dbReference>
<sequence>MSQAKGTIVSTYTAFGLNIQSALPLPELTEAEVTATSNIDVIIHIGDLSLLSHDWNLAQKNFQSKGNQFLFQIPEVGIFHVVEGTRVTVMPYALHDLSRVRLYLLGTCMGVVMLQRKILPLHGSAVVIDGEVYAFVGESGAGKSTLSAALVNRGYNLISDDVIAVSMSSCNPVVYPAYPQQKLNAYSLDMLDMESTSFRIIQDEWKYAVPRKQCFSQDEMPLAGVFELVASGSAEVQLDSVGPFEGINLLQVHTYRLPLVKRLQLLEWHFKEVTQVANRTQLYRLHRPLDQVTIEQLVDTVLQTIDKGVNTPG</sequence>
<organism evidence="1 2">
    <name type="scientific">Paenibacillus shunpengii</name>
    <dbReference type="NCBI Taxonomy" id="2054424"/>
    <lineage>
        <taxon>Bacteria</taxon>
        <taxon>Bacillati</taxon>
        <taxon>Bacillota</taxon>
        <taxon>Bacilli</taxon>
        <taxon>Bacillales</taxon>
        <taxon>Paenibacillaceae</taxon>
        <taxon>Paenibacillus</taxon>
    </lineage>
</organism>
<dbReference type="SUPFAM" id="SSF53795">
    <property type="entry name" value="PEP carboxykinase-like"/>
    <property type="match status" value="1"/>
</dbReference>
<comment type="caution">
    <text evidence="1">The sequence shown here is derived from an EMBL/GenBank/DDBJ whole genome shotgun (WGS) entry which is preliminary data.</text>
</comment>
<name>A0ABW5SJ63_9BACL</name>
<dbReference type="SUPFAM" id="SSF52540">
    <property type="entry name" value="P-loop containing nucleoside triphosphate hydrolases"/>
    <property type="match status" value="1"/>
</dbReference>
<evidence type="ECO:0000313" key="2">
    <source>
        <dbReference type="Proteomes" id="UP001597540"/>
    </source>
</evidence>
<dbReference type="RefSeq" id="WP_076311642.1">
    <property type="nucleotide sequence ID" value="NZ_JBHUMJ010000002.1"/>
</dbReference>
<evidence type="ECO:0000313" key="1">
    <source>
        <dbReference type="EMBL" id="MFD2699821.1"/>
    </source>
</evidence>
<gene>
    <name evidence="1" type="ORF">ACFSVM_05020</name>
</gene>
<reference evidence="2" key="1">
    <citation type="journal article" date="2019" name="Int. J. Syst. Evol. Microbiol.">
        <title>The Global Catalogue of Microorganisms (GCM) 10K type strain sequencing project: providing services to taxonomists for standard genome sequencing and annotation.</title>
        <authorList>
            <consortium name="The Broad Institute Genomics Platform"/>
            <consortium name="The Broad Institute Genome Sequencing Center for Infectious Disease"/>
            <person name="Wu L."/>
            <person name="Ma J."/>
        </authorList>
    </citation>
    <scope>NUCLEOTIDE SEQUENCE [LARGE SCALE GENOMIC DNA]</scope>
    <source>
        <strain evidence="2">KCTC 33849</strain>
    </source>
</reference>
<dbReference type="Gene3D" id="3.40.50.300">
    <property type="entry name" value="P-loop containing nucleotide triphosphate hydrolases"/>
    <property type="match status" value="1"/>
</dbReference>
<dbReference type="Proteomes" id="UP001597540">
    <property type="component" value="Unassembled WGS sequence"/>
</dbReference>
<proteinExistence type="predicted"/>